<dbReference type="RefSeq" id="WP_100706199.1">
    <property type="nucleotide sequence ID" value="NZ_NPDL01000003.1"/>
</dbReference>
<dbReference type="Pfam" id="PF07715">
    <property type="entry name" value="Plug"/>
    <property type="match status" value="1"/>
</dbReference>
<evidence type="ECO:0000259" key="13">
    <source>
        <dbReference type="Pfam" id="PF00593"/>
    </source>
</evidence>
<keyword evidence="15" id="KW-0675">Receptor</keyword>
<dbReference type="GO" id="GO:0009279">
    <property type="term" value="C:cell outer membrane"/>
    <property type="evidence" value="ECO:0007669"/>
    <property type="project" value="UniProtKB-SubCell"/>
</dbReference>
<evidence type="ECO:0000313" key="15">
    <source>
        <dbReference type="EMBL" id="PJZ26412.1"/>
    </source>
</evidence>
<evidence type="ECO:0000256" key="1">
    <source>
        <dbReference type="ARBA" id="ARBA00004571"/>
    </source>
</evidence>
<dbReference type="InterPro" id="IPR012910">
    <property type="entry name" value="Plug_dom"/>
</dbReference>
<comment type="subcellular location">
    <subcellularLocation>
        <location evidence="1 11">Cell outer membrane</location>
        <topology evidence="1 11">Multi-pass membrane protein</topology>
    </subcellularLocation>
</comment>
<sequence length="716" mass="80872">MRRNIFRIAGLCIFLSYFVFAAFFPILSQDEETKPTNGKERTVAEKLELKKKISEYRPDAIVIRDRRSNLIGIASSASEGVVGSDQIKTRPIMRQGEIAELIPGVIVTQHSGGGKANQFFLRGFNLDHGTDLSSNVDGMPVNNVSHAHGQGYTDLNFLIPELVEQMQYKKGVYYADQGDFASAGAFNISYFKSLPKGIANVEGGTLGYARTLIAKSHKIGPGDLLYAFEISHNDGPWVISDNFRRVNGVTSYSVGDKQKGFSISLMGYKGNWHSTGQAPKRALRTGDSWLDPDSGLSRFESVDHNDGGWSNRASVNFEAHRLEKRYEAKTQFYGIYYDLRLFANFTYYLDDHERGDQHEQADRRTIVGSKSSYKDICDFWGIRMENTVGLQIRRDYIQNGLFHTEERARIETVREDGIIQISSGIYYENKIQWSKKFRTVFGLRGDYYKFIVDDWGTKEKADKNARLYSPKGSIIIGPWFKTEFYISGGYGFHSNDARGVVQKSDPADPLVQTRGGEVGLRTEPVHGWQSTFSVWQLDMNSELLFTGDNGTTEASRPSTRKGFEWANYYSYSSWLMIDADFATSRSRFRDNELSGNYIPGSIRNTLASGITLKNPDGFFGSLRVRYFGNRSLIEDNTVRSPATTTVNLQFGRNFGEDLSIVLEVFNLLNTHVSDIDYYYASRLKNEPVGPNEGGYNDIHTHPAQPRSIRLSMRASF</sequence>
<dbReference type="AlphaFoldDB" id="A0A2M9XFQ5"/>
<evidence type="ECO:0000256" key="8">
    <source>
        <dbReference type="ARBA" id="ARBA00023077"/>
    </source>
</evidence>
<keyword evidence="5 11" id="KW-0812">Transmembrane</keyword>
<dbReference type="PANTHER" id="PTHR32552">
    <property type="entry name" value="FERRICHROME IRON RECEPTOR-RELATED"/>
    <property type="match status" value="1"/>
</dbReference>
<dbReference type="Gene3D" id="2.170.130.10">
    <property type="entry name" value="TonB-dependent receptor, plug domain"/>
    <property type="match status" value="1"/>
</dbReference>
<keyword evidence="8 12" id="KW-0798">TonB box</keyword>
<keyword evidence="4" id="KW-0410">Iron transport</keyword>
<dbReference type="EMBL" id="NPDN01000003">
    <property type="protein sequence ID" value="PJZ26412.1"/>
    <property type="molecule type" value="Genomic_DNA"/>
</dbReference>
<evidence type="ECO:0000256" key="6">
    <source>
        <dbReference type="ARBA" id="ARBA00023004"/>
    </source>
</evidence>
<evidence type="ECO:0000256" key="5">
    <source>
        <dbReference type="ARBA" id="ARBA00022692"/>
    </source>
</evidence>
<evidence type="ECO:0000256" key="11">
    <source>
        <dbReference type="PROSITE-ProRule" id="PRU01360"/>
    </source>
</evidence>
<evidence type="ECO:0000256" key="2">
    <source>
        <dbReference type="ARBA" id="ARBA00022448"/>
    </source>
</evidence>
<feature type="domain" description="TonB-dependent receptor plug" evidence="14">
    <location>
        <begin position="76"/>
        <end position="185"/>
    </location>
</feature>
<dbReference type="OrthoDB" id="99480at2"/>
<evidence type="ECO:0000256" key="10">
    <source>
        <dbReference type="ARBA" id="ARBA00023237"/>
    </source>
</evidence>
<comment type="caution">
    <text evidence="15">The sequence shown here is derived from an EMBL/GenBank/DDBJ whole genome shotgun (WGS) entry which is preliminary data.</text>
</comment>
<accession>A0A2M9XFQ5</accession>
<evidence type="ECO:0000256" key="9">
    <source>
        <dbReference type="ARBA" id="ARBA00023136"/>
    </source>
</evidence>
<organism evidence="15 16">
    <name type="scientific">Leptospira hartskeerlii</name>
    <dbReference type="NCBI Taxonomy" id="2023177"/>
    <lineage>
        <taxon>Bacteria</taxon>
        <taxon>Pseudomonadati</taxon>
        <taxon>Spirochaetota</taxon>
        <taxon>Spirochaetia</taxon>
        <taxon>Leptospirales</taxon>
        <taxon>Leptospiraceae</taxon>
        <taxon>Leptospira</taxon>
    </lineage>
</organism>
<keyword evidence="7" id="KW-0406">Ion transport</keyword>
<dbReference type="GO" id="GO:0006826">
    <property type="term" value="P:iron ion transport"/>
    <property type="evidence" value="ECO:0007669"/>
    <property type="project" value="UniProtKB-KW"/>
</dbReference>
<dbReference type="Pfam" id="PF00593">
    <property type="entry name" value="TonB_dep_Rec_b-barrel"/>
    <property type="match status" value="1"/>
</dbReference>
<dbReference type="InterPro" id="IPR037066">
    <property type="entry name" value="Plug_dom_sf"/>
</dbReference>
<feature type="domain" description="TonB-dependent receptor-like beta-barrel" evidence="13">
    <location>
        <begin position="265"/>
        <end position="667"/>
    </location>
</feature>
<keyword evidence="2 11" id="KW-0813">Transport</keyword>
<name>A0A2M9XFQ5_9LEPT</name>
<evidence type="ECO:0000256" key="4">
    <source>
        <dbReference type="ARBA" id="ARBA00022496"/>
    </source>
</evidence>
<evidence type="ECO:0000256" key="7">
    <source>
        <dbReference type="ARBA" id="ARBA00023065"/>
    </source>
</evidence>
<evidence type="ECO:0000256" key="12">
    <source>
        <dbReference type="RuleBase" id="RU003357"/>
    </source>
</evidence>
<dbReference type="SUPFAM" id="SSF56935">
    <property type="entry name" value="Porins"/>
    <property type="match status" value="1"/>
</dbReference>
<keyword evidence="3 11" id="KW-1134">Transmembrane beta strand</keyword>
<dbReference type="PROSITE" id="PS52016">
    <property type="entry name" value="TONB_DEPENDENT_REC_3"/>
    <property type="match status" value="1"/>
</dbReference>
<proteinExistence type="inferred from homology"/>
<comment type="similarity">
    <text evidence="11 12">Belongs to the TonB-dependent receptor family.</text>
</comment>
<keyword evidence="10 11" id="KW-0998">Cell outer membrane</keyword>
<dbReference type="Proteomes" id="UP000232196">
    <property type="component" value="Unassembled WGS sequence"/>
</dbReference>
<dbReference type="Gene3D" id="2.40.170.20">
    <property type="entry name" value="TonB-dependent receptor, beta-barrel domain"/>
    <property type="match status" value="1"/>
</dbReference>
<dbReference type="InterPro" id="IPR036942">
    <property type="entry name" value="Beta-barrel_TonB_sf"/>
</dbReference>
<dbReference type="InterPro" id="IPR039426">
    <property type="entry name" value="TonB-dep_rcpt-like"/>
</dbReference>
<keyword evidence="9 11" id="KW-0472">Membrane</keyword>
<evidence type="ECO:0000313" key="16">
    <source>
        <dbReference type="Proteomes" id="UP000232196"/>
    </source>
</evidence>
<evidence type="ECO:0000256" key="3">
    <source>
        <dbReference type="ARBA" id="ARBA00022452"/>
    </source>
</evidence>
<reference evidence="15 16" key="1">
    <citation type="submission" date="2017-07" db="EMBL/GenBank/DDBJ databases">
        <title>Leptospira spp. isolated from tropical soils.</title>
        <authorList>
            <person name="Thibeaux R."/>
            <person name="Iraola G."/>
            <person name="Ferres I."/>
            <person name="Bierque E."/>
            <person name="Girault D."/>
            <person name="Soupe-Gilbert M.-E."/>
            <person name="Picardeau M."/>
            <person name="Goarant C."/>
        </authorList>
    </citation>
    <scope>NUCLEOTIDE SEQUENCE [LARGE SCALE GENOMIC DNA]</scope>
    <source>
        <strain evidence="15 16">MCA1-C-A1</strain>
    </source>
</reference>
<protein>
    <submittedName>
        <fullName evidence="15">TonB-dependent receptor</fullName>
    </submittedName>
</protein>
<dbReference type="InterPro" id="IPR000531">
    <property type="entry name" value="Beta-barrel_TonB"/>
</dbReference>
<keyword evidence="6" id="KW-0408">Iron</keyword>
<gene>
    <name evidence="15" type="ORF">CH357_07940</name>
</gene>
<dbReference type="PANTHER" id="PTHR32552:SF81">
    <property type="entry name" value="TONB-DEPENDENT OUTER MEMBRANE RECEPTOR"/>
    <property type="match status" value="1"/>
</dbReference>
<keyword evidence="16" id="KW-1185">Reference proteome</keyword>
<evidence type="ECO:0000259" key="14">
    <source>
        <dbReference type="Pfam" id="PF07715"/>
    </source>
</evidence>